<evidence type="ECO:0000256" key="7">
    <source>
        <dbReference type="ARBA" id="ARBA00022777"/>
    </source>
</evidence>
<feature type="binding site" evidence="11">
    <location>
        <position position="60"/>
    </location>
    <ligand>
        <name>ATP</name>
        <dbReference type="ChEBI" id="CHEBI:30616"/>
    </ligand>
</feature>
<dbReference type="HAMAP" id="MF_01220_B">
    <property type="entry name" value="PyrH_B"/>
    <property type="match status" value="1"/>
</dbReference>
<dbReference type="InterPro" id="IPR015963">
    <property type="entry name" value="Uridylate_kinase_bac"/>
</dbReference>
<evidence type="ECO:0000259" key="12">
    <source>
        <dbReference type="Pfam" id="PF00696"/>
    </source>
</evidence>
<comment type="caution">
    <text evidence="13">The sequence shown here is derived from an EMBL/GenBank/DDBJ whole genome shotgun (WGS) entry which is preliminary data.</text>
</comment>
<dbReference type="CDD" id="cd04254">
    <property type="entry name" value="AAK_UMPK-PyrH-Ec"/>
    <property type="match status" value="1"/>
</dbReference>
<evidence type="ECO:0000256" key="2">
    <source>
        <dbReference type="ARBA" id="ARBA00004791"/>
    </source>
</evidence>
<dbReference type="Proteomes" id="UP000731465">
    <property type="component" value="Unassembled WGS sequence"/>
</dbReference>
<dbReference type="PIRSF" id="PIRSF005650">
    <property type="entry name" value="Uridylate_kin"/>
    <property type="match status" value="1"/>
</dbReference>
<evidence type="ECO:0000256" key="1">
    <source>
        <dbReference type="ARBA" id="ARBA00004496"/>
    </source>
</evidence>
<keyword evidence="4 11" id="KW-0963">Cytoplasm</keyword>
<feature type="binding site" evidence="11">
    <location>
        <position position="59"/>
    </location>
    <ligand>
        <name>UMP</name>
        <dbReference type="ChEBI" id="CHEBI:57865"/>
    </ligand>
</feature>
<feature type="binding site" evidence="11">
    <location>
        <position position="176"/>
    </location>
    <ligand>
        <name>ATP</name>
        <dbReference type="ChEBI" id="CHEBI:30616"/>
    </ligand>
</feature>
<dbReference type="EMBL" id="JAGFNY010000004">
    <property type="protein sequence ID" value="MBW7569743.1"/>
    <property type="molecule type" value="Genomic_DNA"/>
</dbReference>
<dbReference type="GO" id="GO:0033862">
    <property type="term" value="F:UMP kinase activity"/>
    <property type="evidence" value="ECO:0007669"/>
    <property type="project" value="UniProtKB-EC"/>
</dbReference>
<keyword evidence="7 11" id="KW-0418">Kinase</keyword>
<evidence type="ECO:0000313" key="14">
    <source>
        <dbReference type="Proteomes" id="UP000731465"/>
    </source>
</evidence>
<organism evidence="13 14">
    <name type="scientific">Succinivibrio faecicola</name>
    <dbReference type="NCBI Taxonomy" id="2820300"/>
    <lineage>
        <taxon>Bacteria</taxon>
        <taxon>Pseudomonadati</taxon>
        <taxon>Pseudomonadota</taxon>
        <taxon>Gammaproteobacteria</taxon>
        <taxon>Aeromonadales</taxon>
        <taxon>Succinivibrionaceae</taxon>
        <taxon>Succinivibrio</taxon>
    </lineage>
</organism>
<comment type="subunit">
    <text evidence="11">Homohexamer.</text>
</comment>
<dbReference type="InterPro" id="IPR001048">
    <property type="entry name" value="Asp/Glu/Uridylate_kinase"/>
</dbReference>
<sequence>MNMSSELKCKTRRILLKISGEALSGDNGFGIDPSVLSNTAKAIRAVQNEGVQTVLVIGGGNIFRGAALQKAGFDRVTGDQMGMLATIMNGLAMREELKAQGGKCVLMSAYGVPSISTQYSATLGREILDSGSSLIVAGGTGNPFFTTDTAAVLRAVELQCSEVLKATKVDGVYTADPFKDKSAQKYDTLSFDEVIEKQLEVMDLTAFALARDHHMPIRVFSMGKDGAFMRAAKGESEGTLVS</sequence>
<dbReference type="PANTHER" id="PTHR42833">
    <property type="entry name" value="URIDYLATE KINASE"/>
    <property type="match status" value="1"/>
</dbReference>
<evidence type="ECO:0000256" key="6">
    <source>
        <dbReference type="ARBA" id="ARBA00022741"/>
    </source>
</evidence>
<reference evidence="13 14" key="1">
    <citation type="submission" date="2021-03" db="EMBL/GenBank/DDBJ databases">
        <title>Succinivibrio sp. nov. isolated from feces of cow.</title>
        <authorList>
            <person name="Choi J.-Y."/>
        </authorList>
    </citation>
    <scope>NUCLEOTIDE SEQUENCE [LARGE SCALE GENOMIC DNA]</scope>
    <source>
        <strain evidence="13 14">AGMB01872</strain>
    </source>
</reference>
<proteinExistence type="inferred from homology"/>
<evidence type="ECO:0000256" key="11">
    <source>
        <dbReference type="HAMAP-Rule" id="MF_01220"/>
    </source>
</evidence>
<feature type="binding site" evidence="11">
    <location>
        <begin position="140"/>
        <end position="147"/>
    </location>
    <ligand>
        <name>UMP</name>
        <dbReference type="ChEBI" id="CHEBI:57865"/>
    </ligand>
</feature>
<evidence type="ECO:0000256" key="5">
    <source>
        <dbReference type="ARBA" id="ARBA00022679"/>
    </source>
</evidence>
<comment type="catalytic activity">
    <reaction evidence="10 11">
        <text>UMP + ATP = UDP + ADP</text>
        <dbReference type="Rhea" id="RHEA:24400"/>
        <dbReference type="ChEBI" id="CHEBI:30616"/>
        <dbReference type="ChEBI" id="CHEBI:57865"/>
        <dbReference type="ChEBI" id="CHEBI:58223"/>
        <dbReference type="ChEBI" id="CHEBI:456216"/>
        <dbReference type="EC" id="2.7.4.22"/>
    </reaction>
</comment>
<dbReference type="Pfam" id="PF00696">
    <property type="entry name" value="AA_kinase"/>
    <property type="match status" value="1"/>
</dbReference>
<evidence type="ECO:0000256" key="3">
    <source>
        <dbReference type="ARBA" id="ARBA00007614"/>
    </source>
</evidence>
<name>A0ABS7DEL7_9GAMM</name>
<protein>
    <recommendedName>
        <fullName evidence="11">Uridylate kinase</fullName>
        <shortName evidence="11">UK</shortName>
        <ecNumber evidence="11">2.7.4.22</ecNumber>
    </recommendedName>
    <alternativeName>
        <fullName evidence="11">Uridine monophosphate kinase</fullName>
        <shortName evidence="11">UMP kinase</shortName>
        <shortName evidence="11">UMPK</shortName>
    </alternativeName>
</protein>
<keyword evidence="6 11" id="KW-0547">Nucleotide-binding</keyword>
<dbReference type="SUPFAM" id="SSF53633">
    <property type="entry name" value="Carbamate kinase-like"/>
    <property type="match status" value="1"/>
</dbReference>
<evidence type="ECO:0000256" key="8">
    <source>
        <dbReference type="ARBA" id="ARBA00022840"/>
    </source>
</evidence>
<feature type="binding site" evidence="11">
    <location>
        <position position="64"/>
    </location>
    <ligand>
        <name>ATP</name>
        <dbReference type="ChEBI" id="CHEBI:30616"/>
    </ligand>
</feature>
<comment type="subcellular location">
    <subcellularLocation>
        <location evidence="1 11">Cytoplasm</location>
    </subcellularLocation>
</comment>
<keyword evidence="5 11" id="KW-0808">Transferase</keyword>
<feature type="binding site" evidence="11">
    <location>
        <position position="79"/>
    </location>
    <ligand>
        <name>UMP</name>
        <dbReference type="ChEBI" id="CHEBI:57865"/>
    </ligand>
</feature>
<dbReference type="InterPro" id="IPR011817">
    <property type="entry name" value="Uridylate_kinase"/>
</dbReference>
<evidence type="ECO:0000313" key="13">
    <source>
        <dbReference type="EMBL" id="MBW7569743.1"/>
    </source>
</evidence>
<dbReference type="Gene3D" id="3.40.1160.10">
    <property type="entry name" value="Acetylglutamate kinase-like"/>
    <property type="match status" value="1"/>
</dbReference>
<evidence type="ECO:0000256" key="9">
    <source>
        <dbReference type="ARBA" id="ARBA00022975"/>
    </source>
</evidence>
<feature type="region of interest" description="Involved in allosteric activation by GTP" evidence="11">
    <location>
        <begin position="25"/>
        <end position="30"/>
    </location>
</feature>
<comment type="pathway">
    <text evidence="2 11">Pyrimidine metabolism; CTP biosynthesis via de novo pathway; UDP from UMP (UMPK route): step 1/1.</text>
</comment>
<gene>
    <name evidence="11 13" type="primary">pyrH</name>
    <name evidence="13" type="ORF">J5V48_02420</name>
</gene>
<dbReference type="NCBIfam" id="TIGR02075">
    <property type="entry name" value="pyrH_bact"/>
    <property type="match status" value="1"/>
</dbReference>
<feature type="binding site" evidence="11">
    <location>
        <begin position="17"/>
        <end position="20"/>
    </location>
    <ligand>
        <name>ATP</name>
        <dbReference type="ChEBI" id="CHEBI:30616"/>
    </ligand>
</feature>
<dbReference type="EC" id="2.7.4.22" evidence="11"/>
<evidence type="ECO:0000256" key="4">
    <source>
        <dbReference type="ARBA" id="ARBA00022490"/>
    </source>
</evidence>
<feature type="binding site" evidence="11">
    <location>
        <position position="167"/>
    </location>
    <ligand>
        <name>ATP</name>
        <dbReference type="ChEBI" id="CHEBI:30616"/>
    </ligand>
</feature>
<keyword evidence="8 11" id="KW-0067">ATP-binding</keyword>
<comment type="similarity">
    <text evidence="3 11">Belongs to the UMP kinase family.</text>
</comment>
<comment type="activity regulation">
    <text evidence="11">Allosterically activated by GTP. Inhibited by UTP.</text>
</comment>
<keyword evidence="9 11" id="KW-0665">Pyrimidine biosynthesis</keyword>
<feature type="binding site" evidence="11">
    <location>
        <position position="173"/>
    </location>
    <ligand>
        <name>ATP</name>
        <dbReference type="ChEBI" id="CHEBI:30616"/>
    </ligand>
</feature>
<accession>A0ABS7DEL7</accession>
<feature type="domain" description="Aspartate/glutamate/uridylate kinase" evidence="12">
    <location>
        <begin position="13"/>
        <end position="221"/>
    </location>
</feature>
<keyword evidence="14" id="KW-1185">Reference proteome</keyword>
<comment type="caution">
    <text evidence="11">Lacks conserved residue(s) required for the propagation of feature annotation.</text>
</comment>
<dbReference type="PANTHER" id="PTHR42833:SF4">
    <property type="entry name" value="URIDYLATE KINASE PUMPKIN, CHLOROPLASTIC"/>
    <property type="match status" value="1"/>
</dbReference>
<dbReference type="InterPro" id="IPR036393">
    <property type="entry name" value="AceGlu_kinase-like_sf"/>
</dbReference>
<comment type="function">
    <text evidence="11">Catalyzes the reversible phosphorylation of UMP to UDP.</text>
</comment>
<evidence type="ECO:0000256" key="10">
    <source>
        <dbReference type="ARBA" id="ARBA00047767"/>
    </source>
</evidence>
<keyword evidence="11" id="KW-0021">Allosteric enzyme</keyword>